<accession>A0A8S3BV57</accession>
<dbReference type="EMBL" id="CAJOBI010151449">
    <property type="protein sequence ID" value="CAF4812447.1"/>
    <property type="molecule type" value="Genomic_DNA"/>
</dbReference>
<sequence length="68" mass="7795">MIYNQIVVQSKSEFPHGNNTKILFGLYEQSVLRDYVRQMTRVGNEKAIKSATYSTMGDTVITTYKSEI</sequence>
<name>A0A8S3BV57_9BILA</name>
<evidence type="ECO:0000313" key="3">
    <source>
        <dbReference type="Proteomes" id="UP000681720"/>
    </source>
</evidence>
<comment type="caution">
    <text evidence="2">The sequence shown here is derived from an EMBL/GenBank/DDBJ whole genome shotgun (WGS) entry which is preliminary data.</text>
</comment>
<organism evidence="2 3">
    <name type="scientific">Rotaria magnacalcarata</name>
    <dbReference type="NCBI Taxonomy" id="392030"/>
    <lineage>
        <taxon>Eukaryota</taxon>
        <taxon>Metazoa</taxon>
        <taxon>Spiralia</taxon>
        <taxon>Gnathifera</taxon>
        <taxon>Rotifera</taxon>
        <taxon>Eurotatoria</taxon>
        <taxon>Bdelloidea</taxon>
        <taxon>Philodinida</taxon>
        <taxon>Philodinidae</taxon>
        <taxon>Rotaria</taxon>
    </lineage>
</organism>
<protein>
    <submittedName>
        <fullName evidence="2">Uncharacterized protein</fullName>
    </submittedName>
</protein>
<evidence type="ECO:0000313" key="1">
    <source>
        <dbReference type="EMBL" id="CAF4812447.1"/>
    </source>
</evidence>
<reference evidence="2" key="1">
    <citation type="submission" date="2021-02" db="EMBL/GenBank/DDBJ databases">
        <authorList>
            <person name="Nowell W R."/>
        </authorList>
    </citation>
    <scope>NUCLEOTIDE SEQUENCE</scope>
</reference>
<proteinExistence type="predicted"/>
<gene>
    <name evidence="2" type="ORF">GIL414_LOCUS49627</name>
    <name evidence="1" type="ORF">SMN809_LOCUS47655</name>
</gene>
<dbReference type="Proteomes" id="UP000676336">
    <property type="component" value="Unassembled WGS sequence"/>
</dbReference>
<evidence type="ECO:0000313" key="2">
    <source>
        <dbReference type="EMBL" id="CAF4855800.1"/>
    </source>
</evidence>
<dbReference type="Proteomes" id="UP000681720">
    <property type="component" value="Unassembled WGS sequence"/>
</dbReference>
<dbReference type="EMBL" id="CAJOBJ010163582">
    <property type="protein sequence ID" value="CAF4855800.1"/>
    <property type="molecule type" value="Genomic_DNA"/>
</dbReference>
<dbReference type="AlphaFoldDB" id="A0A8S3BV57"/>